<feature type="transmembrane region" description="Helical" evidence="1">
    <location>
        <begin position="477"/>
        <end position="502"/>
    </location>
</feature>
<proteinExistence type="predicted"/>
<feature type="transmembrane region" description="Helical" evidence="1">
    <location>
        <begin position="442"/>
        <end position="465"/>
    </location>
</feature>
<feature type="non-terminal residue" evidence="3">
    <location>
        <position position="643"/>
    </location>
</feature>
<evidence type="ECO:0000256" key="1">
    <source>
        <dbReference type="SAM" id="Phobius"/>
    </source>
</evidence>
<feature type="transmembrane region" description="Helical" evidence="1">
    <location>
        <begin position="610"/>
        <end position="628"/>
    </location>
</feature>
<keyword evidence="1" id="KW-0472">Membrane</keyword>
<dbReference type="SUPFAM" id="SSF50891">
    <property type="entry name" value="Cyclophilin-like"/>
    <property type="match status" value="1"/>
</dbReference>
<sequence length="643" mass="69813">MSSTITIIGNVNCQHYQKVKCLAEFLKKSSEDRIEIRGFFEADFDRICARVQSHVPLIDVEVLIFVEEKGEDRILQFGVKSFEEWVGKNYAFFSDGWQCGDFEENMKANAERDLRDLMNPERSYVRMNFVARENDYNGSVLIEFYDDICPKSCEFLKKKLSESSVTRAVKGGWIQLGEDGGAVEGIARESFAVHHEVGGIIGLCPSGAKPGLYGKELYITTKPLEHLDGNGVAVGRVLEGLELVEKISEIDTMGFSNQKPRMEVKVEGVSEVGVKTGVKDNSDVVAQVFAFSSLLEDSEVIFGACGFISTSPVVSMVISIMLVDMLSPVEHLFFDFFIQFGGRGDSRSAICGGSSGVGPQLIWSGYDKLLVEASLMVFIAEFTGNTVYLKFLLSRVFLSAGLYTIVKNDLAWTNLADMSWSSMLDAPFPLPLIWHADKFPPVLYSVIGGLTVAVEIAASLILMASPPAGVFEFLSNVSMAVLAVWSACVGNLNWSILALLALSVGMINEEIIAAVVGTDIFQRFGCKRVLAPLTEERVEKAIVKAIVPSILFTIIIPLPAILLALKYGSLGPVVSSGSLPAGLWSVLATIPGVLVVVYGSLGGGKNKRSFLIRLAATVVAVAIAWLVGTTDVLGYDTEGIFSS</sequence>
<dbReference type="InterPro" id="IPR057434">
    <property type="entry name" value="LMF1/2_N"/>
</dbReference>
<dbReference type="Proteomes" id="UP000574390">
    <property type="component" value="Unassembled WGS sequence"/>
</dbReference>
<organism evidence="3 4">
    <name type="scientific">Perkinsus olseni</name>
    <name type="common">Perkinsus atlanticus</name>
    <dbReference type="NCBI Taxonomy" id="32597"/>
    <lineage>
        <taxon>Eukaryota</taxon>
        <taxon>Sar</taxon>
        <taxon>Alveolata</taxon>
        <taxon>Perkinsozoa</taxon>
        <taxon>Perkinsea</taxon>
        <taxon>Perkinsida</taxon>
        <taxon>Perkinsidae</taxon>
        <taxon>Perkinsus</taxon>
    </lineage>
</organism>
<dbReference type="InterPro" id="IPR029000">
    <property type="entry name" value="Cyclophilin-like_dom_sf"/>
</dbReference>
<dbReference type="Gene3D" id="2.40.100.10">
    <property type="entry name" value="Cyclophilin-like"/>
    <property type="match status" value="1"/>
</dbReference>
<dbReference type="AlphaFoldDB" id="A0A7J6S8H2"/>
<reference evidence="3 4" key="1">
    <citation type="submission" date="2020-04" db="EMBL/GenBank/DDBJ databases">
        <title>Perkinsus olseni comparative genomics.</title>
        <authorList>
            <person name="Bogema D.R."/>
        </authorList>
    </citation>
    <scope>NUCLEOTIDE SEQUENCE [LARGE SCALE GENOMIC DNA]</scope>
    <source>
        <strain evidence="3">ATCC PRA-205</strain>
    </source>
</reference>
<protein>
    <recommendedName>
        <fullName evidence="2">PPIase cyclophilin-type domain-containing protein</fullName>
    </recommendedName>
</protein>
<accession>A0A7J6S8H2</accession>
<keyword evidence="1" id="KW-1133">Transmembrane helix</keyword>
<dbReference type="EMBL" id="JABANM010016733">
    <property type="protein sequence ID" value="KAF4728955.1"/>
    <property type="molecule type" value="Genomic_DNA"/>
</dbReference>
<dbReference type="Pfam" id="PF06762">
    <property type="entry name" value="LMF1"/>
    <property type="match status" value="1"/>
</dbReference>
<dbReference type="GO" id="GO:0051604">
    <property type="term" value="P:protein maturation"/>
    <property type="evidence" value="ECO:0007669"/>
    <property type="project" value="InterPro"/>
</dbReference>
<name>A0A7J6S8H2_PEROL</name>
<dbReference type="GO" id="GO:0003755">
    <property type="term" value="F:peptidyl-prolyl cis-trans isomerase activity"/>
    <property type="evidence" value="ECO:0007669"/>
    <property type="project" value="InterPro"/>
</dbReference>
<comment type="caution">
    <text evidence="3">The sequence shown here is derived from an EMBL/GenBank/DDBJ whole genome shotgun (WGS) entry which is preliminary data.</text>
</comment>
<keyword evidence="1" id="KW-0812">Transmembrane</keyword>
<feature type="domain" description="PPIase cyclophilin-type" evidence="2">
    <location>
        <begin position="112"/>
        <end position="271"/>
    </location>
</feature>
<dbReference type="InterPro" id="IPR002130">
    <property type="entry name" value="Cyclophilin-type_PPIase_dom"/>
</dbReference>
<gene>
    <name evidence="3" type="ORF">FOZ62_027457</name>
</gene>
<evidence type="ECO:0000259" key="2">
    <source>
        <dbReference type="PROSITE" id="PS50072"/>
    </source>
</evidence>
<dbReference type="Pfam" id="PF00160">
    <property type="entry name" value="Pro_isomerase"/>
    <property type="match status" value="1"/>
</dbReference>
<dbReference type="PROSITE" id="PS50072">
    <property type="entry name" value="CSA_PPIASE_2"/>
    <property type="match status" value="1"/>
</dbReference>
<evidence type="ECO:0000313" key="4">
    <source>
        <dbReference type="Proteomes" id="UP000574390"/>
    </source>
</evidence>
<feature type="transmembrane region" description="Helical" evidence="1">
    <location>
        <begin position="545"/>
        <end position="565"/>
    </location>
</feature>
<feature type="transmembrane region" description="Helical" evidence="1">
    <location>
        <begin position="300"/>
        <end position="323"/>
    </location>
</feature>
<evidence type="ECO:0000313" key="3">
    <source>
        <dbReference type="EMBL" id="KAF4728955.1"/>
    </source>
</evidence>
<feature type="transmembrane region" description="Helical" evidence="1">
    <location>
        <begin position="577"/>
        <end position="598"/>
    </location>
</feature>